<evidence type="ECO:0000313" key="1">
    <source>
        <dbReference type="EMBL" id="CAL1604147.1"/>
    </source>
</evidence>
<name>A0AAV2LU76_KNICA</name>
<reference evidence="1 2" key="1">
    <citation type="submission" date="2024-04" db="EMBL/GenBank/DDBJ databases">
        <authorList>
            <person name="Waldvogel A.-M."/>
            <person name="Schoenle A."/>
        </authorList>
    </citation>
    <scope>NUCLEOTIDE SEQUENCE [LARGE SCALE GENOMIC DNA]</scope>
</reference>
<sequence length="128" mass="14742">MIRKLLEKSPVSLDIREQGKVILRLREVEQRVAMPQRTDLKTKDLKAGAKEAARSLQEELGSISSALLQSDWFVEAVVRNLNIQLEDFSDKGRGRRPGRFFSRVFKMFRIRRSRVSPGPLRAYLRSAS</sequence>
<dbReference type="AlphaFoldDB" id="A0AAV2LU76"/>
<gene>
    <name evidence="1" type="ORF">KC01_LOCUS31712</name>
</gene>
<evidence type="ECO:0000313" key="2">
    <source>
        <dbReference type="Proteomes" id="UP001497482"/>
    </source>
</evidence>
<proteinExistence type="predicted"/>
<keyword evidence="2" id="KW-1185">Reference proteome</keyword>
<dbReference type="Proteomes" id="UP001497482">
    <property type="component" value="Chromosome 4"/>
</dbReference>
<protein>
    <submittedName>
        <fullName evidence="1">Uncharacterized protein</fullName>
    </submittedName>
</protein>
<organism evidence="1 2">
    <name type="scientific">Knipowitschia caucasica</name>
    <name type="common">Caucasian dwarf goby</name>
    <name type="synonym">Pomatoschistus caucasicus</name>
    <dbReference type="NCBI Taxonomy" id="637954"/>
    <lineage>
        <taxon>Eukaryota</taxon>
        <taxon>Metazoa</taxon>
        <taxon>Chordata</taxon>
        <taxon>Craniata</taxon>
        <taxon>Vertebrata</taxon>
        <taxon>Euteleostomi</taxon>
        <taxon>Actinopterygii</taxon>
        <taxon>Neopterygii</taxon>
        <taxon>Teleostei</taxon>
        <taxon>Neoteleostei</taxon>
        <taxon>Acanthomorphata</taxon>
        <taxon>Gobiaria</taxon>
        <taxon>Gobiiformes</taxon>
        <taxon>Gobioidei</taxon>
        <taxon>Gobiidae</taxon>
        <taxon>Gobiinae</taxon>
        <taxon>Knipowitschia</taxon>
    </lineage>
</organism>
<accession>A0AAV2LU76</accession>
<dbReference type="EMBL" id="OZ035826">
    <property type="protein sequence ID" value="CAL1604147.1"/>
    <property type="molecule type" value="Genomic_DNA"/>
</dbReference>